<gene>
    <name evidence="1" type="ORF">AXF42_Ash012150</name>
</gene>
<dbReference type="AlphaFoldDB" id="A0A2I0B447"/>
<sequence length="85" mass="9188">MASICRSAAMFAARFVSVRSKIQLLKPQPSIRAAVLFPRSLSSALGGVESRRPLHSAIASARLISNIAVDAAYWSCFSRDLALPR</sequence>
<dbReference type="OrthoDB" id="669248at2759"/>
<evidence type="ECO:0000313" key="1">
    <source>
        <dbReference type="EMBL" id="PKA62564.1"/>
    </source>
</evidence>
<keyword evidence="2" id="KW-1185">Reference proteome</keyword>
<proteinExistence type="predicted"/>
<accession>A0A2I0B447</accession>
<reference evidence="1 2" key="1">
    <citation type="journal article" date="2017" name="Nature">
        <title>The Apostasia genome and the evolution of orchids.</title>
        <authorList>
            <person name="Zhang G.Q."/>
            <person name="Liu K.W."/>
            <person name="Li Z."/>
            <person name="Lohaus R."/>
            <person name="Hsiao Y.Y."/>
            <person name="Niu S.C."/>
            <person name="Wang J.Y."/>
            <person name="Lin Y.C."/>
            <person name="Xu Q."/>
            <person name="Chen L.J."/>
            <person name="Yoshida K."/>
            <person name="Fujiwara S."/>
            <person name="Wang Z.W."/>
            <person name="Zhang Y.Q."/>
            <person name="Mitsuda N."/>
            <person name="Wang M."/>
            <person name="Liu G.H."/>
            <person name="Pecoraro L."/>
            <person name="Huang H.X."/>
            <person name="Xiao X.J."/>
            <person name="Lin M."/>
            <person name="Wu X.Y."/>
            <person name="Wu W.L."/>
            <person name="Chen Y.Y."/>
            <person name="Chang S.B."/>
            <person name="Sakamoto S."/>
            <person name="Ohme-Takagi M."/>
            <person name="Yagi M."/>
            <person name="Zeng S.J."/>
            <person name="Shen C.Y."/>
            <person name="Yeh C.M."/>
            <person name="Luo Y.B."/>
            <person name="Tsai W.C."/>
            <person name="Van de Peer Y."/>
            <person name="Liu Z.J."/>
        </authorList>
    </citation>
    <scope>NUCLEOTIDE SEQUENCE [LARGE SCALE GENOMIC DNA]</scope>
    <source>
        <strain evidence="2">cv. Shenzhen</strain>
        <tissue evidence="1">Stem</tissue>
    </source>
</reference>
<dbReference type="EMBL" id="KZ451916">
    <property type="protein sequence ID" value="PKA62564.1"/>
    <property type="molecule type" value="Genomic_DNA"/>
</dbReference>
<protein>
    <submittedName>
        <fullName evidence="1">Uncharacterized protein</fullName>
    </submittedName>
</protein>
<evidence type="ECO:0000313" key="2">
    <source>
        <dbReference type="Proteomes" id="UP000236161"/>
    </source>
</evidence>
<organism evidence="1 2">
    <name type="scientific">Apostasia shenzhenica</name>
    <dbReference type="NCBI Taxonomy" id="1088818"/>
    <lineage>
        <taxon>Eukaryota</taxon>
        <taxon>Viridiplantae</taxon>
        <taxon>Streptophyta</taxon>
        <taxon>Embryophyta</taxon>
        <taxon>Tracheophyta</taxon>
        <taxon>Spermatophyta</taxon>
        <taxon>Magnoliopsida</taxon>
        <taxon>Liliopsida</taxon>
        <taxon>Asparagales</taxon>
        <taxon>Orchidaceae</taxon>
        <taxon>Apostasioideae</taxon>
        <taxon>Apostasia</taxon>
    </lineage>
</organism>
<dbReference type="Proteomes" id="UP000236161">
    <property type="component" value="Unassembled WGS sequence"/>
</dbReference>
<name>A0A2I0B447_9ASPA</name>